<evidence type="ECO:0000256" key="11">
    <source>
        <dbReference type="ARBA" id="ARBA00081887"/>
    </source>
</evidence>
<gene>
    <name evidence="16" type="ORF">ACEWY4_006730</name>
</gene>
<feature type="compositionally biased region" description="Basic residues" evidence="13">
    <location>
        <begin position="302"/>
        <end position="321"/>
    </location>
</feature>
<evidence type="ECO:0000256" key="6">
    <source>
        <dbReference type="ARBA" id="ARBA00023136"/>
    </source>
</evidence>
<feature type="transmembrane region" description="Helical" evidence="14">
    <location>
        <begin position="413"/>
        <end position="439"/>
    </location>
</feature>
<feature type="region of interest" description="Disordered" evidence="13">
    <location>
        <begin position="960"/>
        <end position="984"/>
    </location>
</feature>
<evidence type="ECO:0000256" key="10">
    <source>
        <dbReference type="ARBA" id="ARBA00081263"/>
    </source>
</evidence>
<feature type="compositionally biased region" description="Low complexity" evidence="13">
    <location>
        <begin position="1013"/>
        <end position="1022"/>
    </location>
</feature>
<comment type="similarity">
    <text evidence="2">Belongs to the PA-phosphatase related phosphoesterase family.</text>
</comment>
<keyword evidence="17" id="KW-1185">Reference proteome</keyword>
<dbReference type="CDD" id="cd03384">
    <property type="entry name" value="PAP2_wunen"/>
    <property type="match status" value="1"/>
</dbReference>
<feature type="transmembrane region" description="Helical" evidence="14">
    <location>
        <begin position="358"/>
        <end position="382"/>
    </location>
</feature>
<feature type="compositionally biased region" description="Basic and acidic residues" evidence="13">
    <location>
        <begin position="657"/>
        <end position="666"/>
    </location>
</feature>
<keyword evidence="12" id="KW-0175">Coiled coil</keyword>
<evidence type="ECO:0000256" key="3">
    <source>
        <dbReference type="ARBA" id="ARBA00022553"/>
    </source>
</evidence>
<feature type="compositionally biased region" description="Basic and acidic residues" evidence="13">
    <location>
        <begin position="1001"/>
        <end position="1012"/>
    </location>
</feature>
<evidence type="ECO:0000256" key="5">
    <source>
        <dbReference type="ARBA" id="ARBA00022989"/>
    </source>
</evidence>
<dbReference type="AlphaFoldDB" id="A0ABD1KEL7"/>
<organism evidence="16 17">
    <name type="scientific">Coilia grayii</name>
    <name type="common">Gray's grenadier anchovy</name>
    <dbReference type="NCBI Taxonomy" id="363190"/>
    <lineage>
        <taxon>Eukaryota</taxon>
        <taxon>Metazoa</taxon>
        <taxon>Chordata</taxon>
        <taxon>Craniata</taxon>
        <taxon>Vertebrata</taxon>
        <taxon>Euteleostomi</taxon>
        <taxon>Actinopterygii</taxon>
        <taxon>Neopterygii</taxon>
        <taxon>Teleostei</taxon>
        <taxon>Clupei</taxon>
        <taxon>Clupeiformes</taxon>
        <taxon>Clupeoidei</taxon>
        <taxon>Engraulidae</taxon>
        <taxon>Coilinae</taxon>
        <taxon>Coilia</taxon>
    </lineage>
</organism>
<dbReference type="InterPro" id="IPR043216">
    <property type="entry name" value="PAP-like"/>
</dbReference>
<evidence type="ECO:0000259" key="15">
    <source>
        <dbReference type="SMART" id="SM00014"/>
    </source>
</evidence>
<keyword evidence="3" id="KW-0597">Phosphoprotein</keyword>
<keyword evidence="6 14" id="KW-0472">Membrane</keyword>
<feature type="region of interest" description="Disordered" evidence="13">
    <location>
        <begin position="657"/>
        <end position="678"/>
    </location>
</feature>
<evidence type="ECO:0000256" key="4">
    <source>
        <dbReference type="ARBA" id="ARBA00022692"/>
    </source>
</evidence>
<protein>
    <recommendedName>
        <fullName evidence="8">Phospholipid phosphatase-related protein type 3</fullName>
    </recommendedName>
    <alternativeName>
        <fullName evidence="9">Inactive phospholipid phosphatase PLPPR3</fullName>
    </alternativeName>
    <alternativeName>
        <fullName evidence="10">Lipid phosphate phosphatase-related protein type 3</fullName>
    </alternativeName>
    <alternativeName>
        <fullName evidence="11">Plasticity-related gene 2 protein</fullName>
    </alternativeName>
</protein>
<feature type="compositionally biased region" description="Low complexity" evidence="13">
    <location>
        <begin position="275"/>
        <end position="290"/>
    </location>
</feature>
<dbReference type="SUPFAM" id="SSF48317">
    <property type="entry name" value="Acid phosphatase/Vanadium-dependent haloperoxidase"/>
    <property type="match status" value="1"/>
</dbReference>
<dbReference type="SMART" id="SM00014">
    <property type="entry name" value="acidPPc"/>
    <property type="match status" value="1"/>
</dbReference>
<accession>A0ABD1KEL7</accession>
<dbReference type="PANTHER" id="PTHR10165">
    <property type="entry name" value="LIPID PHOSPHATE PHOSPHATASE"/>
    <property type="match status" value="1"/>
</dbReference>
<evidence type="ECO:0000256" key="7">
    <source>
        <dbReference type="ARBA" id="ARBA00023180"/>
    </source>
</evidence>
<dbReference type="GO" id="GO:0016020">
    <property type="term" value="C:membrane"/>
    <property type="evidence" value="ECO:0007669"/>
    <property type="project" value="UniProtKB-SubCell"/>
</dbReference>
<keyword evidence="7" id="KW-0325">Glycoprotein</keyword>
<dbReference type="EMBL" id="JBHFQA010000006">
    <property type="protein sequence ID" value="KAL2097523.1"/>
    <property type="molecule type" value="Genomic_DNA"/>
</dbReference>
<dbReference type="Gene3D" id="1.20.144.10">
    <property type="entry name" value="Phosphatidic acid phosphatase type 2/haloperoxidase"/>
    <property type="match status" value="1"/>
</dbReference>
<feature type="transmembrane region" description="Helical" evidence="14">
    <location>
        <begin position="23"/>
        <end position="45"/>
    </location>
</feature>
<keyword evidence="5 14" id="KW-1133">Transmembrane helix</keyword>
<feature type="transmembrane region" description="Helical" evidence="14">
    <location>
        <begin position="571"/>
        <end position="590"/>
    </location>
</feature>
<evidence type="ECO:0000256" key="2">
    <source>
        <dbReference type="ARBA" id="ARBA00008816"/>
    </source>
</evidence>
<dbReference type="Proteomes" id="UP001591681">
    <property type="component" value="Unassembled WGS sequence"/>
</dbReference>
<dbReference type="Pfam" id="PF01569">
    <property type="entry name" value="PAP2"/>
    <property type="match status" value="1"/>
</dbReference>
<feature type="compositionally biased region" description="Basic and acidic residues" evidence="13">
    <location>
        <begin position="139"/>
        <end position="149"/>
    </location>
</feature>
<dbReference type="InterPro" id="IPR036938">
    <property type="entry name" value="PAP2/HPO_sf"/>
</dbReference>
<feature type="region of interest" description="Disordered" evidence="13">
    <location>
        <begin position="912"/>
        <end position="943"/>
    </location>
</feature>
<dbReference type="FunFam" id="1.20.144.10:FF:000014">
    <property type="entry name" value="Phospholipid phosphatase-related protein type 3"/>
    <property type="match status" value="1"/>
</dbReference>
<proteinExistence type="inferred from homology"/>
<name>A0ABD1KEL7_9TELE</name>
<evidence type="ECO:0000313" key="17">
    <source>
        <dbReference type="Proteomes" id="UP001591681"/>
    </source>
</evidence>
<feature type="compositionally biased region" description="Pro residues" evidence="13">
    <location>
        <begin position="110"/>
        <end position="119"/>
    </location>
</feature>
<sequence length="1097" mass="119037">MFEYCPLAAGPGQMDNMTLQMGIQHFSGLFVLLCVGVAGALLTLAGEHAFYRLVLPHLRQNQRFKYWLHTSQKIHRALNMACEDEGRHQTTPDRSPTLCLSDSCNIHRLQPPPPSPQPPSTTSSPSTSTTAWNNQSARASREQGKDSKRVHFNLETLNTYRLQAPPSGPDRGLRRGLVGSPPTQLCENGGPAPTLSLVLSPPSCATASSSANTGTSSQWEGELQELQGRIEEFRSQLRAALARRAELQSSLEQEKMRRVRAVVESSSTADRPLPASATMNTTITTSATTTGPVKDKDTNLRRSFRAKLEHHRRSKKRRRGRKDSLSSHSQREKGLSRPASRMMSPKDKPKKKPPKDSMTLLPCFYFVELPIVASSMISLYFLELTDVLQPAKVGFRCHDRSLSMPYIETGDELIPLLMLLSLAFAGPAASIMIGEALMYCMQSHTKNRRTCEGSINAGGCNFNSFLRRTVRFVGVHVFGLCATAVVTDVIQLATGYHTPFFLTVCKPNYTSPGVACDKNPYITQDICSGRDQYAILSARKTFPSQHATLSGFAAVYISMYFNSTISDSTKLLKPMLVFAFAIAGALASLTQITQYRSHPIDVYVGFVIGAGIAVYLALYAVGNFKSSEDDLPPRAIKHPQITQKDALRALTQRGHDSVYQKAHASESNDELAGPPHVAGLNRKVRREKASMGSLKRASADVELLAPRSPMGKETMVTFSNTLPRAATNAAEELSNGGNCSTTQRHMTFHVPMDPQRSKQLVSEWRQKSIEMRSLSPKDEEQDGAAGGEAETTAAAAGGGGVVGKEDLGASPHSTLYPTVQAANRGAQPGPGGARVVLPPKLPGAPPLVHIPEEASRPPPVSPKSATTRAKWLSMTEKGAIPAATPEPPRLPAQPRVAQVMAMTKQHATLSAASKSLDAGGGGSSCATSSTGSESPYYRIPSDRDSGSIVTIDAHAPHHPVVRLSSGNGNPWDWMSTANGGGASETHEVSIIDGTKSLHRQDSISLRDYRPVKADSVGSSASDSSRELPLPPPPHPDLVLDSSHPHSRTHSLSRHSPLHRKPSISARDWDPQLQPPQVEPDHFFKNLQTDSLTRRFKD</sequence>
<evidence type="ECO:0000256" key="1">
    <source>
        <dbReference type="ARBA" id="ARBA00004141"/>
    </source>
</evidence>
<feature type="compositionally biased region" description="Low complexity" evidence="13">
    <location>
        <begin position="120"/>
        <end position="130"/>
    </location>
</feature>
<dbReference type="InterPro" id="IPR000326">
    <property type="entry name" value="PAP2/HPO"/>
</dbReference>
<feature type="compositionally biased region" description="Polar residues" evidence="13">
    <location>
        <begin position="92"/>
        <end position="104"/>
    </location>
</feature>
<evidence type="ECO:0000256" key="8">
    <source>
        <dbReference type="ARBA" id="ARBA00069374"/>
    </source>
</evidence>
<keyword evidence="4 14" id="KW-0812">Transmembrane</keyword>
<reference evidence="16 17" key="1">
    <citation type="submission" date="2024-09" db="EMBL/GenBank/DDBJ databases">
        <title>A chromosome-level genome assembly of Gray's grenadier anchovy, Coilia grayii.</title>
        <authorList>
            <person name="Fu Z."/>
        </authorList>
    </citation>
    <scope>NUCLEOTIDE SEQUENCE [LARGE SCALE GENOMIC DNA]</scope>
    <source>
        <strain evidence="16">G4</strain>
        <tissue evidence="16">Muscle</tissue>
    </source>
</reference>
<evidence type="ECO:0000256" key="13">
    <source>
        <dbReference type="SAM" id="MobiDB-lite"/>
    </source>
</evidence>
<feature type="coiled-coil region" evidence="12">
    <location>
        <begin position="216"/>
        <end position="257"/>
    </location>
</feature>
<evidence type="ECO:0000256" key="12">
    <source>
        <dbReference type="SAM" id="Coils"/>
    </source>
</evidence>
<dbReference type="PANTHER" id="PTHR10165:SF14">
    <property type="entry name" value="PHOSPHOLIPID PHOSPHATASE-RELATED PROTEIN TYPE 3"/>
    <property type="match status" value="1"/>
</dbReference>
<feature type="region of interest" description="Disordered" evidence="13">
    <location>
        <begin position="770"/>
        <end position="811"/>
    </location>
</feature>
<feature type="domain" description="Phosphatidic acid phosphatase type 2/haloperoxidase" evidence="15">
    <location>
        <begin position="473"/>
        <end position="617"/>
    </location>
</feature>
<evidence type="ECO:0000256" key="9">
    <source>
        <dbReference type="ARBA" id="ARBA00079138"/>
    </source>
</evidence>
<evidence type="ECO:0000256" key="14">
    <source>
        <dbReference type="SAM" id="Phobius"/>
    </source>
</evidence>
<comment type="subcellular location">
    <subcellularLocation>
        <location evidence="1">Membrane</location>
        <topology evidence="1">Multi-pass membrane protein</topology>
    </subcellularLocation>
</comment>
<feature type="region of interest" description="Disordered" evidence="13">
    <location>
        <begin position="86"/>
        <end position="192"/>
    </location>
</feature>
<feature type="compositionally biased region" description="Basic residues" evidence="13">
    <location>
        <begin position="1044"/>
        <end position="1061"/>
    </location>
</feature>
<feature type="transmembrane region" description="Helical" evidence="14">
    <location>
        <begin position="602"/>
        <end position="622"/>
    </location>
</feature>
<feature type="region of interest" description="Disordered" evidence="13">
    <location>
        <begin position="262"/>
        <end position="355"/>
    </location>
</feature>
<comment type="caution">
    <text evidence="16">The sequence shown here is derived from an EMBL/GenBank/DDBJ whole genome shotgun (WGS) entry which is preliminary data.</text>
</comment>
<feature type="compositionally biased region" description="Basic and acidic residues" evidence="13">
    <location>
        <begin position="322"/>
        <end position="335"/>
    </location>
</feature>
<evidence type="ECO:0000313" key="16">
    <source>
        <dbReference type="EMBL" id="KAL2097523.1"/>
    </source>
</evidence>
<feature type="region of interest" description="Disordered" evidence="13">
    <location>
        <begin position="1001"/>
        <end position="1097"/>
    </location>
</feature>